<evidence type="ECO:0000313" key="2">
    <source>
        <dbReference type="EMBL" id="AGA59437.1"/>
    </source>
</evidence>
<accession>L0EI13</accession>
<keyword evidence="3" id="KW-1185">Reference proteome</keyword>
<name>L0EI13_THECK</name>
<feature type="transmembrane region" description="Helical" evidence="1">
    <location>
        <begin position="12"/>
        <end position="30"/>
    </location>
</feature>
<keyword evidence="1" id="KW-1133">Transmembrane helix</keyword>
<evidence type="ECO:0000313" key="3">
    <source>
        <dbReference type="Proteomes" id="UP000010795"/>
    </source>
</evidence>
<dbReference type="EMBL" id="CP003255">
    <property type="protein sequence ID" value="AGA59437.1"/>
    <property type="molecule type" value="Genomic_DNA"/>
</dbReference>
<evidence type="ECO:0000256" key="1">
    <source>
        <dbReference type="SAM" id="Phobius"/>
    </source>
</evidence>
<dbReference type="Proteomes" id="UP000010795">
    <property type="component" value="Chromosome"/>
</dbReference>
<dbReference type="KEGG" id="tco:Theco_3389"/>
<gene>
    <name evidence="2" type="ordered locus">Theco_3389</name>
</gene>
<proteinExistence type="predicted"/>
<dbReference type="AlphaFoldDB" id="L0EI13"/>
<organism evidence="2 3">
    <name type="scientific">Thermobacillus composti (strain DSM 18247 / JCM 13945 / KWC4)</name>
    <dbReference type="NCBI Taxonomy" id="717605"/>
    <lineage>
        <taxon>Bacteria</taxon>
        <taxon>Bacillati</taxon>
        <taxon>Bacillota</taxon>
        <taxon>Bacilli</taxon>
        <taxon>Bacillales</taxon>
        <taxon>Paenibacillaceae</taxon>
        <taxon>Thermobacillus</taxon>
    </lineage>
</organism>
<dbReference type="HOGENOM" id="CLU_2557180_0_0_9"/>
<protein>
    <submittedName>
        <fullName evidence="2">Uncharacterized protein</fullName>
    </submittedName>
</protein>
<reference evidence="3" key="1">
    <citation type="submission" date="2012-01" db="EMBL/GenBank/DDBJ databases">
        <title>Complete sequence of chromosome of Thermobacillus composti KWC4.</title>
        <authorList>
            <person name="Lucas S."/>
            <person name="Han J."/>
            <person name="Lapidus A."/>
            <person name="Cheng J.-F."/>
            <person name="Goodwin L."/>
            <person name="Pitluck S."/>
            <person name="Peters L."/>
            <person name="Ovchinnikova G."/>
            <person name="Teshima H."/>
            <person name="Detter J.C."/>
            <person name="Han C."/>
            <person name="Tapia R."/>
            <person name="Land M."/>
            <person name="Hauser L."/>
            <person name="Kyrpides N."/>
            <person name="Ivanova N."/>
            <person name="Pagani I."/>
            <person name="Anderson I."/>
            <person name="Woyke T."/>
        </authorList>
    </citation>
    <scope>NUCLEOTIDE SEQUENCE [LARGE SCALE GENOMIC DNA]</scope>
    <source>
        <strain evidence="3">DSM 18247 / JCM 13945 / KWC4</strain>
    </source>
</reference>
<sequence>MRRIDIRRATQVVAVLHLLMALYLLIAVLFRNIFYPKLHTPDVLTIGEKIVLYTCVPQVVLYATTGILLLVGKRGGWYFPQK</sequence>
<keyword evidence="1" id="KW-0472">Membrane</keyword>
<dbReference type="STRING" id="717605.Theco_3389"/>
<dbReference type="RefSeq" id="WP_015256165.1">
    <property type="nucleotide sequence ID" value="NC_019897.1"/>
</dbReference>
<keyword evidence="1" id="KW-0812">Transmembrane</keyword>
<feature type="transmembrane region" description="Helical" evidence="1">
    <location>
        <begin position="50"/>
        <end position="72"/>
    </location>
</feature>